<dbReference type="Proteomes" id="UP000301751">
    <property type="component" value="Unassembled WGS sequence"/>
</dbReference>
<sequence length="304" mass="31627">MPPAQTLHRPPTHRLALRWGAALTGRLVMAALGLLAGCAGTAPPPADLPALRAGPGQALLLGEVHDNAAQHALRQELLAALMARGDRPALLMEQLDRERQPALDAASRPGGDLSPAALDAQVDAVVQAAGSAPGWHWPFYTPYIRLALLHGLPIVAANVPRAEARTVMQQGLAATGFDAAVPDDIARAQATAIEASHCGQLTAAQAARLALAQVARDQFMARLVARHAGRGVVLLAGNGHVRSDIGVPSWLPADLRARTRVVGALEADSTGPAAYDTVLRTAAQPRTDPCAGMRMPATPTPAPR</sequence>
<dbReference type="AlphaFoldDB" id="A0A480ARL0"/>
<dbReference type="Gene3D" id="3.40.50.11550">
    <property type="match status" value="1"/>
</dbReference>
<evidence type="ECO:0000313" key="3">
    <source>
        <dbReference type="Proteomes" id="UP000301751"/>
    </source>
</evidence>
<dbReference type="Pfam" id="PF04187">
    <property type="entry name" value="Cofac_haem_bdg"/>
    <property type="match status" value="1"/>
</dbReference>
<organism evidence="2 3">
    <name type="scientific">Pseudaquabacterium pictum</name>
    <dbReference type="NCBI Taxonomy" id="2315236"/>
    <lineage>
        <taxon>Bacteria</taxon>
        <taxon>Pseudomonadati</taxon>
        <taxon>Pseudomonadota</taxon>
        <taxon>Betaproteobacteria</taxon>
        <taxon>Burkholderiales</taxon>
        <taxon>Sphaerotilaceae</taxon>
        <taxon>Pseudaquabacterium</taxon>
    </lineage>
</organism>
<gene>
    <name evidence="2" type="ORF">AQPW35_20180</name>
</gene>
<dbReference type="EMBL" id="BJCL01000004">
    <property type="protein sequence ID" value="GCL62937.1"/>
    <property type="molecule type" value="Genomic_DNA"/>
</dbReference>
<dbReference type="CDD" id="cd14727">
    <property type="entry name" value="ChanN-like"/>
    <property type="match status" value="1"/>
</dbReference>
<dbReference type="SUPFAM" id="SSF159501">
    <property type="entry name" value="EreA/ChaN-like"/>
    <property type="match status" value="1"/>
</dbReference>
<feature type="domain" description="Haem-binding uptake Tiki superfamily ChaN" evidence="1">
    <location>
        <begin position="57"/>
        <end position="251"/>
    </location>
</feature>
<proteinExistence type="predicted"/>
<dbReference type="RefSeq" id="WP_228027046.1">
    <property type="nucleotide sequence ID" value="NZ_BJCL01000004.1"/>
</dbReference>
<evidence type="ECO:0000313" key="2">
    <source>
        <dbReference type="EMBL" id="GCL62937.1"/>
    </source>
</evidence>
<accession>A0A480ARL0</accession>
<comment type="caution">
    <text evidence="2">The sequence shown here is derived from an EMBL/GenBank/DDBJ whole genome shotgun (WGS) entry which is preliminary data.</text>
</comment>
<name>A0A480ARL0_9BURK</name>
<protein>
    <recommendedName>
        <fullName evidence="1">Haem-binding uptake Tiki superfamily ChaN domain-containing protein</fullName>
    </recommendedName>
</protein>
<keyword evidence="3" id="KW-1185">Reference proteome</keyword>
<reference evidence="3" key="1">
    <citation type="submission" date="2019-03" db="EMBL/GenBank/DDBJ databases">
        <title>Aquabacterium pictum sp.nov., the first bacteriochlorophyll a-containing freshwater bacterium in the genus Aquabacterium of the class Betaproteobacteria.</title>
        <authorList>
            <person name="Hirose S."/>
            <person name="Tank M."/>
            <person name="Hara E."/>
            <person name="Tamaki H."/>
            <person name="Takaichi S."/>
            <person name="Haruta S."/>
            <person name="Hanada S."/>
        </authorList>
    </citation>
    <scope>NUCLEOTIDE SEQUENCE [LARGE SCALE GENOMIC DNA]</scope>
    <source>
        <strain evidence="3">W35</strain>
    </source>
</reference>
<evidence type="ECO:0000259" key="1">
    <source>
        <dbReference type="Pfam" id="PF04187"/>
    </source>
</evidence>
<dbReference type="InterPro" id="IPR007314">
    <property type="entry name" value="Cofac_haem-bd_dom"/>
</dbReference>